<dbReference type="PANTHER" id="PTHR36350:SF2">
    <property type="entry name" value="PROTEIN, PUTATIVE-RELATED"/>
    <property type="match status" value="1"/>
</dbReference>
<organism evidence="1 2">
    <name type="scientific">Lupinus luteus</name>
    <name type="common">European yellow lupine</name>
    <dbReference type="NCBI Taxonomy" id="3873"/>
    <lineage>
        <taxon>Eukaryota</taxon>
        <taxon>Viridiplantae</taxon>
        <taxon>Streptophyta</taxon>
        <taxon>Embryophyta</taxon>
        <taxon>Tracheophyta</taxon>
        <taxon>Spermatophyta</taxon>
        <taxon>Magnoliopsida</taxon>
        <taxon>eudicotyledons</taxon>
        <taxon>Gunneridae</taxon>
        <taxon>Pentapetalae</taxon>
        <taxon>rosids</taxon>
        <taxon>fabids</taxon>
        <taxon>Fabales</taxon>
        <taxon>Fabaceae</taxon>
        <taxon>Papilionoideae</taxon>
        <taxon>50 kb inversion clade</taxon>
        <taxon>genistoids sensu lato</taxon>
        <taxon>core genistoids</taxon>
        <taxon>Genisteae</taxon>
        <taxon>Lupinus</taxon>
    </lineage>
</organism>
<gene>
    <name evidence="1" type="ORF">LLUT_LOCUS25842</name>
</gene>
<protein>
    <submittedName>
        <fullName evidence="1">Uncharacterized protein</fullName>
    </submittedName>
</protein>
<reference evidence="1 2" key="1">
    <citation type="submission" date="2024-03" db="EMBL/GenBank/DDBJ databases">
        <authorList>
            <person name="Martinez-Hernandez J."/>
        </authorList>
    </citation>
    <scope>NUCLEOTIDE SEQUENCE [LARGE SCALE GENOMIC DNA]</scope>
</reference>
<evidence type="ECO:0000313" key="2">
    <source>
        <dbReference type="Proteomes" id="UP001497480"/>
    </source>
</evidence>
<dbReference type="Proteomes" id="UP001497480">
    <property type="component" value="Unassembled WGS sequence"/>
</dbReference>
<comment type="caution">
    <text evidence="1">The sequence shown here is derived from an EMBL/GenBank/DDBJ whole genome shotgun (WGS) entry which is preliminary data.</text>
</comment>
<proteinExistence type="predicted"/>
<accession>A0AAV1XU36</accession>
<dbReference type="AlphaFoldDB" id="A0AAV1XU36"/>
<dbReference type="PANTHER" id="PTHR36350">
    <property type="entry name" value="TRANSMEMBRANE PROTEIN"/>
    <property type="match status" value="1"/>
</dbReference>
<name>A0AAV1XU36_LUPLU</name>
<keyword evidence="2" id="KW-1185">Reference proteome</keyword>
<sequence length="302" mass="34239">MNQMESAIRLRYSSLPSAPLRQFHGANESYYARASRIHLEFNRAATLRLSHLSVRHEVTGSFGRVNCVLNNKSYIPSENEENSDNKILRGVSAASLALACVVGLFSLSTKLNPKFNTAYAYSFRFPHKNVSADVNIASLSYGSKNALDSLWNMINTDHKKQECPDIDREPDEDTVHSLKVHAVGLSKSGEKDKAAKLLEDTYNKYKNNSTGVNLGLAWVELLIFQGNFEKARDELHNIISYYIEVKSDEPKQLLKKYNENTMIKDKPIISQILLYETIIHAMLKHKEAPKWWDAFITTLNGN</sequence>
<evidence type="ECO:0000313" key="1">
    <source>
        <dbReference type="EMBL" id="CAL0324782.1"/>
    </source>
</evidence>
<dbReference type="EMBL" id="CAXHTB010000018">
    <property type="protein sequence ID" value="CAL0324782.1"/>
    <property type="molecule type" value="Genomic_DNA"/>
</dbReference>